<feature type="compositionally biased region" description="Pro residues" evidence="1">
    <location>
        <begin position="61"/>
        <end position="82"/>
    </location>
</feature>
<organism evidence="2 3">
    <name type="scientific">Puccinia coronata f. sp. avenae</name>
    <dbReference type="NCBI Taxonomy" id="200324"/>
    <lineage>
        <taxon>Eukaryota</taxon>
        <taxon>Fungi</taxon>
        <taxon>Dikarya</taxon>
        <taxon>Basidiomycota</taxon>
        <taxon>Pucciniomycotina</taxon>
        <taxon>Pucciniomycetes</taxon>
        <taxon>Pucciniales</taxon>
        <taxon>Pucciniaceae</taxon>
        <taxon>Puccinia</taxon>
    </lineage>
</organism>
<reference evidence="2 3" key="1">
    <citation type="submission" date="2017-11" db="EMBL/GenBank/DDBJ databases">
        <title>De novo assembly and phasing of dikaryotic genomes from two isolates of Puccinia coronata f. sp. avenae, the causal agent of oat crown rust.</title>
        <authorList>
            <person name="Miller M.E."/>
            <person name="Zhang Y."/>
            <person name="Omidvar V."/>
            <person name="Sperschneider J."/>
            <person name="Schwessinger B."/>
            <person name="Raley C."/>
            <person name="Palmer J.M."/>
            <person name="Garnica D."/>
            <person name="Upadhyaya N."/>
            <person name="Rathjen J."/>
            <person name="Taylor J.M."/>
            <person name="Park R.F."/>
            <person name="Dodds P.N."/>
            <person name="Hirsch C.D."/>
            <person name="Kianian S.F."/>
            <person name="Figueroa M."/>
        </authorList>
    </citation>
    <scope>NUCLEOTIDE SEQUENCE [LARGE SCALE GENOMIC DNA]</scope>
    <source>
        <strain evidence="2">12SD80</strain>
    </source>
</reference>
<name>A0A2N5U4X4_9BASI</name>
<comment type="caution">
    <text evidence="2">The sequence shown here is derived from an EMBL/GenBank/DDBJ whole genome shotgun (WGS) entry which is preliminary data.</text>
</comment>
<feature type="compositionally biased region" description="Polar residues" evidence="1">
    <location>
        <begin position="29"/>
        <end position="46"/>
    </location>
</feature>
<feature type="region of interest" description="Disordered" evidence="1">
    <location>
        <begin position="29"/>
        <end position="87"/>
    </location>
</feature>
<accession>A0A2N5U4X4</accession>
<sequence length="121" mass="13091">MPNLSHPTPNFCPALRTSTFLTLPCTLQQQQQKPLSSHSKVASGNNDIAPKNFSASLFLHQPPPVSTPPPPLPQSPRAPTWPPSTKKQHSIVADLVSLFPQPHPCLPCQVKKFSGVDSEVA</sequence>
<proteinExistence type="predicted"/>
<gene>
    <name evidence="2" type="ORF">PCASD_13912</name>
</gene>
<protein>
    <submittedName>
        <fullName evidence="2">Uncharacterized protein</fullName>
    </submittedName>
</protein>
<evidence type="ECO:0000313" key="2">
    <source>
        <dbReference type="EMBL" id="PLW32801.1"/>
    </source>
</evidence>
<dbReference type="AlphaFoldDB" id="A0A2N5U4X4"/>
<evidence type="ECO:0000313" key="3">
    <source>
        <dbReference type="Proteomes" id="UP000235392"/>
    </source>
</evidence>
<evidence type="ECO:0000256" key="1">
    <source>
        <dbReference type="SAM" id="MobiDB-lite"/>
    </source>
</evidence>
<dbReference type="EMBL" id="PGCI01000235">
    <property type="protein sequence ID" value="PLW32801.1"/>
    <property type="molecule type" value="Genomic_DNA"/>
</dbReference>
<dbReference type="Proteomes" id="UP000235392">
    <property type="component" value="Unassembled WGS sequence"/>
</dbReference>